<feature type="transmembrane region" description="Helical" evidence="7">
    <location>
        <begin position="87"/>
        <end position="106"/>
    </location>
</feature>
<feature type="domain" description="Bacterial sugar transferase" evidence="8">
    <location>
        <begin position="281"/>
        <end position="464"/>
    </location>
</feature>
<name>A0ABX8UST3_9BURK</name>
<dbReference type="Pfam" id="PF13727">
    <property type="entry name" value="CoA_binding_3"/>
    <property type="match status" value="1"/>
</dbReference>
<evidence type="ECO:0000256" key="7">
    <source>
        <dbReference type="SAM" id="Phobius"/>
    </source>
</evidence>
<gene>
    <name evidence="9" type="ORF">KZJ38_34400</name>
</gene>
<comment type="subcellular location">
    <subcellularLocation>
        <location evidence="1">Membrane</location>
        <topology evidence="1">Multi-pass membrane protein</topology>
    </subcellularLocation>
</comment>
<keyword evidence="3 9" id="KW-0808">Transferase</keyword>
<evidence type="ECO:0000313" key="10">
    <source>
        <dbReference type="Proteomes" id="UP000826462"/>
    </source>
</evidence>
<evidence type="ECO:0000259" key="8">
    <source>
        <dbReference type="Pfam" id="PF02397"/>
    </source>
</evidence>
<dbReference type="EMBL" id="CP080096">
    <property type="protein sequence ID" value="QYD72047.1"/>
    <property type="molecule type" value="Genomic_DNA"/>
</dbReference>
<dbReference type="InterPro" id="IPR003362">
    <property type="entry name" value="Bact_transf"/>
</dbReference>
<dbReference type="Pfam" id="PF02397">
    <property type="entry name" value="Bac_transf"/>
    <property type="match status" value="1"/>
</dbReference>
<comment type="similarity">
    <text evidence="2">Belongs to the bacterial sugar transferase family.</text>
</comment>
<protein>
    <submittedName>
        <fullName evidence="9">Undecaprenyl-phosphate glucose phosphotransferase</fullName>
        <ecNumber evidence="9">2.7.8.31</ecNumber>
    </submittedName>
</protein>
<proteinExistence type="inferred from homology"/>
<dbReference type="InterPro" id="IPR017475">
    <property type="entry name" value="EPS_sugar_tfrase"/>
</dbReference>
<dbReference type="NCBIfam" id="TIGR03025">
    <property type="entry name" value="EPS_sugtrans"/>
    <property type="match status" value="1"/>
</dbReference>
<dbReference type="Proteomes" id="UP000826462">
    <property type="component" value="Chromosome 2"/>
</dbReference>
<evidence type="ECO:0000256" key="5">
    <source>
        <dbReference type="ARBA" id="ARBA00022989"/>
    </source>
</evidence>
<keyword evidence="6 7" id="KW-0472">Membrane</keyword>
<feature type="transmembrane region" description="Helical" evidence="7">
    <location>
        <begin position="118"/>
        <end position="138"/>
    </location>
</feature>
<keyword evidence="10" id="KW-1185">Reference proteome</keyword>
<evidence type="ECO:0000256" key="3">
    <source>
        <dbReference type="ARBA" id="ARBA00022679"/>
    </source>
</evidence>
<keyword evidence="4 7" id="KW-0812">Transmembrane</keyword>
<dbReference type="RefSeq" id="WP_219801475.1">
    <property type="nucleotide sequence ID" value="NZ_CP080096.1"/>
</dbReference>
<dbReference type="PANTHER" id="PTHR30576">
    <property type="entry name" value="COLANIC BIOSYNTHESIS UDP-GLUCOSE LIPID CARRIER TRANSFERASE"/>
    <property type="match status" value="1"/>
</dbReference>
<dbReference type="GO" id="GO:0089702">
    <property type="term" value="F:undecaprenyl-phosphate glucose phosphotransferase activity"/>
    <property type="evidence" value="ECO:0007669"/>
    <property type="project" value="UniProtKB-EC"/>
</dbReference>
<evidence type="ECO:0000256" key="4">
    <source>
        <dbReference type="ARBA" id="ARBA00022692"/>
    </source>
</evidence>
<dbReference type="PANTHER" id="PTHR30576:SF21">
    <property type="entry name" value="UDP-GLUCOSE:UNDECAPRENYL-PHOSPHATE GLUCOSE-1-PHOSPHATE TRANSFERASE"/>
    <property type="match status" value="1"/>
</dbReference>
<organism evidence="9 10">
    <name type="scientific">Paraburkholderia edwinii</name>
    <dbReference type="NCBI Taxonomy" id="2861782"/>
    <lineage>
        <taxon>Bacteria</taxon>
        <taxon>Pseudomonadati</taxon>
        <taxon>Pseudomonadota</taxon>
        <taxon>Betaproteobacteria</taxon>
        <taxon>Burkholderiales</taxon>
        <taxon>Burkholderiaceae</taxon>
        <taxon>Paraburkholderia</taxon>
    </lineage>
</organism>
<accession>A0ABX8UST3</accession>
<feature type="transmembrane region" description="Helical" evidence="7">
    <location>
        <begin position="287"/>
        <end position="307"/>
    </location>
</feature>
<reference evidence="9 10" key="1">
    <citation type="submission" date="2021-07" db="EMBL/GenBank/DDBJ databases">
        <title>Paraburkholderia edwinii protects Aspergillus sp. from phenazines by acting as a toxin sponge.</title>
        <authorList>
            <person name="Dahlstrom K.M."/>
            <person name="Newman D.K."/>
        </authorList>
    </citation>
    <scope>NUCLEOTIDE SEQUENCE [LARGE SCALE GENOMIC DNA]</scope>
    <source>
        <strain evidence="9 10">Pe01</strain>
    </source>
</reference>
<dbReference type="NCBIfam" id="TIGR03023">
    <property type="entry name" value="WcaJ_sugtrans"/>
    <property type="match status" value="1"/>
</dbReference>
<evidence type="ECO:0000313" key="9">
    <source>
        <dbReference type="EMBL" id="QYD72047.1"/>
    </source>
</evidence>
<evidence type="ECO:0000256" key="2">
    <source>
        <dbReference type="ARBA" id="ARBA00006464"/>
    </source>
</evidence>
<evidence type="ECO:0000256" key="1">
    <source>
        <dbReference type="ARBA" id="ARBA00004141"/>
    </source>
</evidence>
<evidence type="ECO:0000256" key="6">
    <source>
        <dbReference type="ARBA" id="ARBA00023136"/>
    </source>
</evidence>
<keyword evidence="5 7" id="KW-1133">Transmembrane helix</keyword>
<feature type="transmembrane region" description="Helical" evidence="7">
    <location>
        <begin position="52"/>
        <end position="75"/>
    </location>
</feature>
<dbReference type="InterPro" id="IPR017473">
    <property type="entry name" value="Undecaprenyl-P_gluc_Ptfrase"/>
</dbReference>
<sequence>MQADIRQYGVGVRNDFNGVVARLADVATIAGMAELTAQSRFGSLLTHGTLDALFVAFSIACALALMPAFGVYQSWRGRSTLQLAQRVLFAWLCVQVCCGLLIFSLHYANDVSRQWFEYWTAAGGAALIGTRMVAYAILSRLRHAGLNQRLVALVGESVHCRSVLRKIDAVPGSGFRPAAVYDPHGNASGAAPGLRVFSEFGPFVDYVREAGIQELWLALPLSEQPTILRFLDTFRDELINIRLMPDVRGLALFESGVVELAGSPAINLAASPLSPAALAQKALFDRVFAACALLALAPLFALIALAVKFSSPGPVFFRQSRKGANGRVFRIYKFRSMRVHQQTHGVVQQATRHDARITQVGAFLRRTSLDELPQFINVLRGEMSVVGPRPHAIEHDELYGKLIDRYIHRYRIKPGITGWAQVNGYRGETDRIEKMQRRVEHDLYYLCNWSLVLDMRIVAATVIKGFIHRNAY</sequence>
<dbReference type="Gene3D" id="3.40.50.720">
    <property type="entry name" value="NAD(P)-binding Rossmann-like Domain"/>
    <property type="match status" value="1"/>
</dbReference>
<dbReference type="EC" id="2.7.8.31" evidence="9"/>